<gene>
    <name evidence="1" type="ORF">BT96DRAFT_840543</name>
</gene>
<protein>
    <submittedName>
        <fullName evidence="1">Uncharacterized protein</fullName>
    </submittedName>
</protein>
<evidence type="ECO:0000313" key="2">
    <source>
        <dbReference type="Proteomes" id="UP000799118"/>
    </source>
</evidence>
<dbReference type="EMBL" id="ML769967">
    <property type="protein sequence ID" value="KAE9385583.1"/>
    <property type="molecule type" value="Genomic_DNA"/>
</dbReference>
<dbReference type="OrthoDB" id="3037695at2759"/>
<evidence type="ECO:0000313" key="1">
    <source>
        <dbReference type="EMBL" id="KAE9385583.1"/>
    </source>
</evidence>
<dbReference type="AlphaFoldDB" id="A0A6A4GJS0"/>
<proteinExistence type="predicted"/>
<dbReference type="Proteomes" id="UP000799118">
    <property type="component" value="Unassembled WGS sequence"/>
</dbReference>
<organism evidence="1 2">
    <name type="scientific">Gymnopus androsaceus JB14</name>
    <dbReference type="NCBI Taxonomy" id="1447944"/>
    <lineage>
        <taxon>Eukaryota</taxon>
        <taxon>Fungi</taxon>
        <taxon>Dikarya</taxon>
        <taxon>Basidiomycota</taxon>
        <taxon>Agaricomycotina</taxon>
        <taxon>Agaricomycetes</taxon>
        <taxon>Agaricomycetidae</taxon>
        <taxon>Agaricales</taxon>
        <taxon>Marasmiineae</taxon>
        <taxon>Omphalotaceae</taxon>
        <taxon>Gymnopus</taxon>
    </lineage>
</organism>
<sequence>MPSFGPWPQQPPTNHPGNSGPVYVVYLGKGNASGFYHHYDSADDCVGADSIAPPNFHGRLIKSFPTVQAGRSVYKECFQTGILGLLAEPVTKSMVYIVTKGFEPGVYTTKKAMLSHGLNWRGGEATCTEGTVAQATAIFELWRALGHVNRLRWDRKFILDDFCNEEDHKYIDFR</sequence>
<accession>A0A6A4GJS0</accession>
<reference evidence="1" key="1">
    <citation type="journal article" date="2019" name="Environ. Microbiol.">
        <title>Fungal ecological strategies reflected in gene transcription - a case study of two litter decomposers.</title>
        <authorList>
            <person name="Barbi F."/>
            <person name="Kohler A."/>
            <person name="Barry K."/>
            <person name="Baskaran P."/>
            <person name="Daum C."/>
            <person name="Fauchery L."/>
            <person name="Ihrmark K."/>
            <person name="Kuo A."/>
            <person name="LaButti K."/>
            <person name="Lipzen A."/>
            <person name="Morin E."/>
            <person name="Grigoriev I.V."/>
            <person name="Henrissat B."/>
            <person name="Lindahl B."/>
            <person name="Martin F."/>
        </authorList>
    </citation>
    <scope>NUCLEOTIDE SEQUENCE</scope>
    <source>
        <strain evidence="1">JB14</strain>
    </source>
</reference>
<keyword evidence="2" id="KW-1185">Reference proteome</keyword>
<name>A0A6A4GJS0_9AGAR</name>